<proteinExistence type="predicted"/>
<feature type="domain" description="DUF4099" evidence="3">
    <location>
        <begin position="152"/>
        <end position="233"/>
    </location>
</feature>
<evidence type="ECO:0008006" key="6">
    <source>
        <dbReference type="Google" id="ProtNLM"/>
    </source>
</evidence>
<evidence type="ECO:0000259" key="2">
    <source>
        <dbReference type="Pfam" id="PF13101"/>
    </source>
</evidence>
<feature type="domain" description="DUF3945" evidence="2">
    <location>
        <begin position="292"/>
        <end position="344"/>
    </location>
</feature>
<feature type="compositionally biased region" description="Basic and acidic residues" evidence="1">
    <location>
        <begin position="412"/>
        <end position="421"/>
    </location>
</feature>
<dbReference type="InterPro" id="IPR025222">
    <property type="entry name" value="DUF3945"/>
</dbReference>
<dbReference type="Proteomes" id="UP000256686">
    <property type="component" value="Unassembled WGS sequence"/>
</dbReference>
<sequence length="432" mass="49211">MDQQIEKTTGEGADKLEPQSDILLVLDKKKNKIEGVKGVDEEGNLHTAEVKKSNLTDFMRVDKGDAISNFFSNFWRRINDPISFRFFKAPEISLDEILKKLQNAIDNPTPEGNKLLDALEVKYNNKLKQEEKMEAKQETNNGENAVKQEYKYDVNKIDWNVAREFGLNQEILEKTGQLDKLLKGYKTDRVFTLAANIDGAPLKGDARLALRQVDDKVQIMMSFVRYKPDLESPFFGHKFTEEDKQNLLKTGNMGRVVEITNYDGGEPTSALISLDRFTKEPVSYPQEWIKLRDEFGGVKLSDVQKKELFEGKPVLIEGMKNASSGELFSKAIQFSADERKFVFVDDGLGQKQAQQEVRGIPDQFRGRKLTDKDKALLEKGKTVFLKDLLTNDKTRLYSGNLSYDKETGKLDFSVERPKQAQDNKQGAKTQKL</sequence>
<reference evidence="5" key="1">
    <citation type="submission" date="2018-06" db="EMBL/GenBank/DDBJ databases">
        <authorList>
            <person name="Lum Nde A."/>
            <person name="Hugo C."/>
        </authorList>
    </citation>
    <scope>NUCLEOTIDE SEQUENCE [LARGE SCALE GENOMIC DNA]</scope>
    <source>
        <strain evidence="5">1_F178</strain>
    </source>
</reference>
<dbReference type="EMBL" id="QNVT01000012">
    <property type="protein sequence ID" value="REC61858.1"/>
    <property type="molecule type" value="Genomic_DNA"/>
</dbReference>
<protein>
    <recommendedName>
        <fullName evidence="6">DUF3945 domain-containing protein</fullName>
    </recommendedName>
</protein>
<gene>
    <name evidence="4" type="ORF">DRF65_14090</name>
</gene>
<dbReference type="RefSeq" id="WP_115971396.1">
    <property type="nucleotide sequence ID" value="NZ_QNVT01000012.1"/>
</dbReference>
<evidence type="ECO:0000256" key="1">
    <source>
        <dbReference type="SAM" id="MobiDB-lite"/>
    </source>
</evidence>
<comment type="caution">
    <text evidence="4">The sequence shown here is derived from an EMBL/GenBank/DDBJ whole genome shotgun (WGS) entry which is preliminary data.</text>
</comment>
<feature type="domain" description="DUF3945" evidence="2">
    <location>
        <begin position="361"/>
        <end position="413"/>
    </location>
</feature>
<evidence type="ECO:0000259" key="3">
    <source>
        <dbReference type="Pfam" id="PF13351"/>
    </source>
</evidence>
<dbReference type="Pfam" id="PF13351">
    <property type="entry name" value="DUF4099"/>
    <property type="match status" value="1"/>
</dbReference>
<evidence type="ECO:0000313" key="4">
    <source>
        <dbReference type="EMBL" id="REC61858.1"/>
    </source>
</evidence>
<dbReference type="Pfam" id="PF13101">
    <property type="entry name" value="DUF3945"/>
    <property type="match status" value="2"/>
</dbReference>
<dbReference type="InterPro" id="IPR025343">
    <property type="entry name" value="DUF4099"/>
</dbReference>
<evidence type="ECO:0000313" key="5">
    <source>
        <dbReference type="Proteomes" id="UP000256686"/>
    </source>
</evidence>
<organism evidence="4 5">
    <name type="scientific">Chryseobacterium pennae</name>
    <dbReference type="NCBI Taxonomy" id="2258962"/>
    <lineage>
        <taxon>Bacteria</taxon>
        <taxon>Pseudomonadati</taxon>
        <taxon>Bacteroidota</taxon>
        <taxon>Flavobacteriia</taxon>
        <taxon>Flavobacteriales</taxon>
        <taxon>Weeksellaceae</taxon>
        <taxon>Chryseobacterium group</taxon>
        <taxon>Chryseobacterium</taxon>
    </lineage>
</organism>
<dbReference type="AlphaFoldDB" id="A0A3D9C828"/>
<accession>A0A3D9C828</accession>
<name>A0A3D9C828_9FLAO</name>
<feature type="compositionally biased region" description="Polar residues" evidence="1">
    <location>
        <begin position="422"/>
        <end position="432"/>
    </location>
</feature>
<feature type="region of interest" description="Disordered" evidence="1">
    <location>
        <begin position="412"/>
        <end position="432"/>
    </location>
</feature>
<keyword evidence="5" id="KW-1185">Reference proteome</keyword>